<evidence type="ECO:0000256" key="7">
    <source>
        <dbReference type="SAM" id="MobiDB-lite"/>
    </source>
</evidence>
<evidence type="ECO:0000256" key="5">
    <source>
        <dbReference type="ARBA" id="ARBA00023136"/>
    </source>
</evidence>
<organism evidence="11 12">
    <name type="scientific">Nakamurella flava</name>
    <dbReference type="NCBI Taxonomy" id="2576308"/>
    <lineage>
        <taxon>Bacteria</taxon>
        <taxon>Bacillati</taxon>
        <taxon>Actinomycetota</taxon>
        <taxon>Actinomycetes</taxon>
        <taxon>Nakamurellales</taxon>
        <taxon>Nakamurellaceae</taxon>
        <taxon>Nakamurella</taxon>
    </lineage>
</organism>
<protein>
    <submittedName>
        <fullName evidence="11">Threonine/serine exporter family protein</fullName>
    </submittedName>
</protein>
<accession>A0A4U6QLU8</accession>
<dbReference type="Pfam" id="PF06738">
    <property type="entry name" value="ThrE"/>
    <property type="match status" value="1"/>
</dbReference>
<evidence type="ECO:0000259" key="9">
    <source>
        <dbReference type="Pfam" id="PF06738"/>
    </source>
</evidence>
<feature type="transmembrane region" description="Helical" evidence="8">
    <location>
        <begin position="422"/>
        <end position="442"/>
    </location>
</feature>
<dbReference type="EMBL" id="SZZH01000001">
    <property type="protein sequence ID" value="TKV61108.1"/>
    <property type="molecule type" value="Genomic_DNA"/>
</dbReference>
<sequence>MTPGRGPAGPVPGVVPRPAAPAASSRPSPSGAAVATTDTTAVADLITAASACLLANGAESQRIVQRADQLARAAGGRVELTLGWTESRCSYTGSDSSVEERRFAASPTGVGMNRVMAVDAAIEDRAAGRLSTSAAATAVQDAGRQPASSTLLFALACAVGACGLAVIFGADDWAALGLIALAAGLGGIVRRLLGSWGANNFWQVGVAGLLAGLFGAIAVGADVSSPLRLAAVCPCMVLVPGPHLLNGSLDVANLRIPLGLARLTFATVTLLSITAGLLLGLSLGGADLVLDPAGRDVPLWLDASAAAVVAVCYGIFYSAPLRILVWPFVVGAGVHALRWVALYEWHLPAWAGAGLACLVAGFVLMPVAQRFQVPFSAIGFASVVSLMPGLLVFRVLAGLSMLPGAKGVEVAPLLQTIVNDANVAFLTIFAMALGFLVPAACYQAARRRGLRG</sequence>
<comment type="subcellular location">
    <subcellularLocation>
        <location evidence="1">Cell membrane</location>
        <topology evidence="1">Multi-pass membrane protein</topology>
    </subcellularLocation>
</comment>
<feature type="transmembrane region" description="Helical" evidence="8">
    <location>
        <begin position="265"/>
        <end position="285"/>
    </location>
</feature>
<dbReference type="GO" id="GO:0022857">
    <property type="term" value="F:transmembrane transporter activity"/>
    <property type="evidence" value="ECO:0007669"/>
    <property type="project" value="InterPro"/>
</dbReference>
<feature type="transmembrane region" description="Helical" evidence="8">
    <location>
        <begin position="377"/>
        <end position="402"/>
    </location>
</feature>
<feature type="transmembrane region" description="Helical" evidence="8">
    <location>
        <begin position="150"/>
        <end position="168"/>
    </location>
</feature>
<dbReference type="InterPro" id="IPR024528">
    <property type="entry name" value="ThrE_2"/>
</dbReference>
<keyword evidence="5 8" id="KW-0472">Membrane</keyword>
<gene>
    <name evidence="11" type="ORF">FDO65_05560</name>
</gene>
<dbReference type="PANTHER" id="PTHR34390">
    <property type="entry name" value="UPF0442 PROTEIN YJJB-RELATED"/>
    <property type="match status" value="1"/>
</dbReference>
<feature type="transmembrane region" description="Helical" evidence="8">
    <location>
        <begin position="323"/>
        <end position="341"/>
    </location>
</feature>
<comment type="similarity">
    <text evidence="6">Belongs to the ThrE exporter (TC 2.A.79) family.</text>
</comment>
<feature type="compositionally biased region" description="Low complexity" evidence="7">
    <location>
        <begin position="20"/>
        <end position="33"/>
    </location>
</feature>
<dbReference type="OrthoDB" id="9124364at2"/>
<keyword evidence="12" id="KW-1185">Reference proteome</keyword>
<dbReference type="PANTHER" id="PTHR34390:SF2">
    <property type="entry name" value="SUCCINATE TRANSPORTER SUBUNIT YJJP-RELATED"/>
    <property type="match status" value="1"/>
</dbReference>
<keyword evidence="2" id="KW-1003">Cell membrane</keyword>
<feature type="compositionally biased region" description="Pro residues" evidence="7">
    <location>
        <begin position="9"/>
        <end position="19"/>
    </location>
</feature>
<evidence type="ECO:0000256" key="1">
    <source>
        <dbReference type="ARBA" id="ARBA00004651"/>
    </source>
</evidence>
<evidence type="ECO:0000256" key="2">
    <source>
        <dbReference type="ARBA" id="ARBA00022475"/>
    </source>
</evidence>
<feature type="transmembrane region" description="Helical" evidence="8">
    <location>
        <begin position="347"/>
        <end position="365"/>
    </location>
</feature>
<keyword evidence="4 8" id="KW-1133">Transmembrane helix</keyword>
<dbReference type="AlphaFoldDB" id="A0A4U6QLU8"/>
<feature type="transmembrane region" description="Helical" evidence="8">
    <location>
        <begin position="174"/>
        <end position="193"/>
    </location>
</feature>
<evidence type="ECO:0000313" key="11">
    <source>
        <dbReference type="EMBL" id="TKV61108.1"/>
    </source>
</evidence>
<feature type="domain" description="Threonine/serine exporter-like N-terminal" evidence="9">
    <location>
        <begin position="45"/>
        <end position="283"/>
    </location>
</feature>
<evidence type="ECO:0000256" key="3">
    <source>
        <dbReference type="ARBA" id="ARBA00022692"/>
    </source>
</evidence>
<evidence type="ECO:0000256" key="8">
    <source>
        <dbReference type="SAM" id="Phobius"/>
    </source>
</evidence>
<evidence type="ECO:0000256" key="4">
    <source>
        <dbReference type="ARBA" id="ARBA00022989"/>
    </source>
</evidence>
<dbReference type="Pfam" id="PF12821">
    <property type="entry name" value="ThrE_2"/>
    <property type="match status" value="1"/>
</dbReference>
<name>A0A4U6QLU8_9ACTN</name>
<feature type="transmembrane region" description="Helical" evidence="8">
    <location>
        <begin position="200"/>
        <end position="221"/>
    </location>
</feature>
<feature type="transmembrane region" description="Helical" evidence="8">
    <location>
        <begin position="227"/>
        <end position="245"/>
    </location>
</feature>
<proteinExistence type="inferred from homology"/>
<dbReference type="GO" id="GO:0005886">
    <property type="term" value="C:plasma membrane"/>
    <property type="evidence" value="ECO:0007669"/>
    <property type="project" value="UniProtKB-SubCell"/>
</dbReference>
<dbReference type="GO" id="GO:0015744">
    <property type="term" value="P:succinate transport"/>
    <property type="evidence" value="ECO:0007669"/>
    <property type="project" value="TreeGrafter"/>
</dbReference>
<evidence type="ECO:0000259" key="10">
    <source>
        <dbReference type="Pfam" id="PF12821"/>
    </source>
</evidence>
<dbReference type="InterPro" id="IPR050539">
    <property type="entry name" value="ThrE_Dicarb/AminoAcid_Exp"/>
</dbReference>
<comment type="caution">
    <text evidence="11">The sequence shown here is derived from an EMBL/GenBank/DDBJ whole genome shotgun (WGS) entry which is preliminary data.</text>
</comment>
<dbReference type="InterPro" id="IPR010619">
    <property type="entry name" value="ThrE-like_N"/>
</dbReference>
<dbReference type="Proteomes" id="UP000306985">
    <property type="component" value="Unassembled WGS sequence"/>
</dbReference>
<evidence type="ECO:0000256" key="6">
    <source>
        <dbReference type="ARBA" id="ARBA00034125"/>
    </source>
</evidence>
<keyword evidence="3 8" id="KW-0812">Transmembrane</keyword>
<evidence type="ECO:0000313" key="12">
    <source>
        <dbReference type="Proteomes" id="UP000306985"/>
    </source>
</evidence>
<reference evidence="11 12" key="1">
    <citation type="submission" date="2019-05" db="EMBL/GenBank/DDBJ databases">
        <title>Nakamurella sp. N5BH11, whole genome shotgun sequence.</title>
        <authorList>
            <person name="Tuo L."/>
        </authorList>
    </citation>
    <scope>NUCLEOTIDE SEQUENCE [LARGE SCALE GENOMIC DNA]</scope>
    <source>
        <strain evidence="11 12">N5BH11</strain>
    </source>
</reference>
<feature type="domain" description="Threonine/Serine exporter ThrE" evidence="10">
    <location>
        <begin position="304"/>
        <end position="439"/>
    </location>
</feature>
<feature type="transmembrane region" description="Helical" evidence="8">
    <location>
        <begin position="297"/>
        <end position="316"/>
    </location>
</feature>
<feature type="region of interest" description="Disordered" evidence="7">
    <location>
        <begin position="1"/>
        <end position="33"/>
    </location>
</feature>